<dbReference type="EnsemblBacteria" id="ABA52958">
    <property type="protein sequence ID" value="ABA52958"/>
    <property type="gene ID" value="BURPS1710b_A0840"/>
</dbReference>
<name>Q3JKA6_BURP1</name>
<feature type="region of interest" description="Disordered" evidence="1">
    <location>
        <begin position="278"/>
        <end position="303"/>
    </location>
</feature>
<dbReference type="Proteomes" id="UP000002700">
    <property type="component" value="Chromosome II"/>
</dbReference>
<proteinExistence type="predicted"/>
<dbReference type="KEGG" id="bpm:BURPS1710b_A0840"/>
<feature type="region of interest" description="Disordered" evidence="1">
    <location>
        <begin position="416"/>
        <end position="436"/>
    </location>
</feature>
<reference evidence="2 3" key="1">
    <citation type="submission" date="2005-09" db="EMBL/GenBank/DDBJ databases">
        <authorList>
            <person name="Woods D.E."/>
            <person name="Nierman W.C."/>
        </authorList>
    </citation>
    <scope>NUCLEOTIDE SEQUENCE [LARGE SCALE GENOMIC DNA]</scope>
    <source>
        <strain evidence="2 3">1710b</strain>
    </source>
</reference>
<evidence type="ECO:0000256" key="1">
    <source>
        <dbReference type="SAM" id="MobiDB-lite"/>
    </source>
</evidence>
<dbReference type="HOGENOM" id="CLU_628032_0_0_4"/>
<organism evidence="2 3">
    <name type="scientific">Burkholderia pseudomallei (strain 1710b)</name>
    <dbReference type="NCBI Taxonomy" id="320372"/>
    <lineage>
        <taxon>Bacteria</taxon>
        <taxon>Pseudomonadati</taxon>
        <taxon>Pseudomonadota</taxon>
        <taxon>Betaproteobacteria</taxon>
        <taxon>Burkholderiales</taxon>
        <taxon>Burkholderiaceae</taxon>
        <taxon>Burkholderia</taxon>
        <taxon>pseudomallei group</taxon>
    </lineage>
</organism>
<accession>Q3JKA6</accession>
<feature type="compositionally biased region" description="Basic and acidic residues" evidence="1">
    <location>
        <begin position="281"/>
        <end position="300"/>
    </location>
</feature>
<dbReference type="EMBL" id="CP000125">
    <property type="protein sequence ID" value="ABA52958.1"/>
    <property type="molecule type" value="Genomic_DNA"/>
</dbReference>
<feature type="compositionally biased region" description="Basic residues" evidence="1">
    <location>
        <begin position="422"/>
        <end position="436"/>
    </location>
</feature>
<evidence type="ECO:0000313" key="3">
    <source>
        <dbReference type="Proteomes" id="UP000002700"/>
    </source>
</evidence>
<sequence length="436" mass="49936">MSGGKCRTDHAAARRARVVCARSPAPFACARLRARHRAGPRAGTRALRPRLRRAPRRLRTPYGGLVVLRALSRERREIPARLHRERVIAARLRRPAREPQRARERDHRAVVGAEREIGIMDVEAALLGGGRQRRAQLPVRAHAAGDDEPLEPRRLQRGERLRDEHVDGRVDEAAREIRLRSFEHGAARVRRFELLHLREHGGLQPAEAEVEIPRMKHRPRQHDRARGAGFREPRYLRPARIAEAEQLRGLVERFAGGIVERLAERLVDADVAHAHQLRMAARHEQRDERKRRRLGDEQRRQQMPFEVVDADGRLVPRERERVRDARADEQRAREAGPLRERDRVDVVAARAACGEHLFEQRQRAANVVARRELGNDTAVFAVHRDLRVKRVREQAALGVVEREAGFVAGAFDAENEHDGVRRPHRRARAHTAGKST</sequence>
<gene>
    <name evidence="2" type="ordered locus">BURPS1710b_A0840</name>
</gene>
<protein>
    <submittedName>
        <fullName evidence="2">Uncharacterized protein</fullName>
    </submittedName>
</protein>
<dbReference type="AlphaFoldDB" id="Q3JKA6"/>
<evidence type="ECO:0000313" key="2">
    <source>
        <dbReference type="EMBL" id="ABA52958.1"/>
    </source>
</evidence>